<dbReference type="InterPro" id="IPR020287">
    <property type="entry name" value="Tail_sheath_C"/>
</dbReference>
<dbReference type="KEGG" id="rce:RC1_1123"/>
<evidence type="ECO:0000313" key="5">
    <source>
        <dbReference type="Proteomes" id="UP000001591"/>
    </source>
</evidence>
<dbReference type="PANTHER" id="PTHR35861">
    <property type="match status" value="1"/>
</dbReference>
<comment type="similarity">
    <text evidence="1">Belongs to the myoviridae tail sheath protein family.</text>
</comment>
<protein>
    <submittedName>
        <fullName evidence="4">Phage tail sheath protein</fullName>
    </submittedName>
</protein>
<proteinExistence type="inferred from homology"/>
<evidence type="ECO:0000259" key="2">
    <source>
        <dbReference type="Pfam" id="PF04984"/>
    </source>
</evidence>
<keyword evidence="5" id="KW-1185">Reference proteome</keyword>
<evidence type="ECO:0000256" key="1">
    <source>
        <dbReference type="ARBA" id="ARBA00008005"/>
    </source>
</evidence>
<dbReference type="InterPro" id="IPR035089">
    <property type="entry name" value="Phage_sheath_subtilisin"/>
</dbReference>
<reference evidence="4 5" key="1">
    <citation type="journal article" date="2010" name="BMC Genomics">
        <title>Metabolic flexibility revealed in the genome of the cyst-forming alpha-1 proteobacterium Rhodospirillum centenum.</title>
        <authorList>
            <person name="Lu Y.K."/>
            <person name="Marden J."/>
            <person name="Han M."/>
            <person name="Swingley W.D."/>
            <person name="Mastrian S.D."/>
            <person name="Chowdhury S.R."/>
            <person name="Hao J."/>
            <person name="Helmy T."/>
            <person name="Kim S."/>
            <person name="Kurdoglu A.A."/>
            <person name="Matthies H.J."/>
            <person name="Rollo D."/>
            <person name="Stothard P."/>
            <person name="Blankenship R.E."/>
            <person name="Bauer C.E."/>
            <person name="Touchman J.W."/>
        </authorList>
    </citation>
    <scope>NUCLEOTIDE SEQUENCE [LARGE SCALE GENOMIC DNA]</scope>
    <source>
        <strain evidence="5">ATCC 51521 / SW</strain>
    </source>
</reference>
<dbReference type="Pfam" id="PF04984">
    <property type="entry name" value="Phage_sheath_1"/>
    <property type="match status" value="1"/>
</dbReference>
<evidence type="ECO:0000259" key="3">
    <source>
        <dbReference type="Pfam" id="PF17482"/>
    </source>
</evidence>
<dbReference type="OrthoDB" id="9767864at2"/>
<organism evidence="4 5">
    <name type="scientific">Rhodospirillum centenum (strain ATCC 51521 / SW)</name>
    <dbReference type="NCBI Taxonomy" id="414684"/>
    <lineage>
        <taxon>Bacteria</taxon>
        <taxon>Pseudomonadati</taxon>
        <taxon>Pseudomonadota</taxon>
        <taxon>Alphaproteobacteria</taxon>
        <taxon>Rhodospirillales</taxon>
        <taxon>Rhodospirillaceae</taxon>
        <taxon>Rhodospirillum</taxon>
    </lineage>
</organism>
<dbReference type="HOGENOM" id="CLU_037707_0_1_5"/>
<feature type="domain" description="Tail sheath protein subtilisin-like" evidence="2">
    <location>
        <begin position="207"/>
        <end position="370"/>
    </location>
</feature>
<name>B6IMG0_RHOCS</name>
<dbReference type="InterPro" id="IPR052042">
    <property type="entry name" value="Tail_sheath_structural"/>
</dbReference>
<dbReference type="Proteomes" id="UP000001591">
    <property type="component" value="Chromosome"/>
</dbReference>
<accession>B6IMG0</accession>
<dbReference type="Pfam" id="PF17482">
    <property type="entry name" value="Phage_sheath_1C"/>
    <property type="match status" value="1"/>
</dbReference>
<feature type="domain" description="Tail sheath protein C-terminal" evidence="3">
    <location>
        <begin position="376"/>
        <end position="474"/>
    </location>
</feature>
<sequence length="487" mass="51759">MPAAFLHGSETIEISRGARPVKQVKSAVIGLVGTAPIHLLDAANRKLNEPFLVLSDTDAGKYCGPQVAGFTIPQALDAVFDQGRGTVIVINVFDPAVHKASVAAEALTFADNDKAILANGADSIISATVKSGDGATTYVEGTDYTIERATGVITRLEAGSIAAGGSVQVDYDHADVSLVTPTEIIGSVDVAGNRLGMQGFLNCYNRFGFFPKVLIAPAYCTQVSVAAELEVLAAQDKCRAVALVDAPIGTTRDQALTGRGPDGAINFNFSSDRVVLCYPHLKVYDTTTGAERLEPFSQRLAGVIAATDDANGYWFSPSNKVIKGITGSELDLSAMINDPTSDVNVLNEAGIVTLFNSFGTGLRTWGNRSSAFPASTAQTNFIQTRRTADMIHESLEYAMLQFIDQPINDALIDAISETANGFIRVLIGRGALIQGSRVEWLKERNPDVELAAGHLTFSITMLPPPPAERITFESFIDISLLSNLQAG</sequence>
<dbReference type="Gene3D" id="3.40.50.11780">
    <property type="match status" value="1"/>
</dbReference>
<evidence type="ECO:0000313" key="4">
    <source>
        <dbReference type="EMBL" id="ACI98539.1"/>
    </source>
</evidence>
<dbReference type="RefSeq" id="WP_012566328.1">
    <property type="nucleotide sequence ID" value="NC_011420.2"/>
</dbReference>
<dbReference type="eggNOG" id="COG3497">
    <property type="taxonomic scope" value="Bacteria"/>
</dbReference>
<dbReference type="STRING" id="414684.RC1_1123"/>
<dbReference type="EMBL" id="CP000613">
    <property type="protein sequence ID" value="ACI98539.1"/>
    <property type="molecule type" value="Genomic_DNA"/>
</dbReference>
<dbReference type="PANTHER" id="PTHR35861:SF1">
    <property type="entry name" value="PHAGE TAIL SHEATH PROTEIN"/>
    <property type="match status" value="1"/>
</dbReference>
<gene>
    <name evidence="4" type="ordered locus">RC1_1123</name>
</gene>
<dbReference type="AlphaFoldDB" id="B6IMG0"/>